<dbReference type="GO" id="GO:1990961">
    <property type="term" value="P:xenobiotic detoxification by transmembrane export across the plasma membrane"/>
    <property type="evidence" value="ECO:0007669"/>
    <property type="project" value="InterPro"/>
</dbReference>
<feature type="transmembrane region" description="Helical" evidence="6">
    <location>
        <begin position="153"/>
        <end position="173"/>
    </location>
</feature>
<dbReference type="InterPro" id="IPR045069">
    <property type="entry name" value="MATE_euk"/>
</dbReference>
<keyword evidence="8" id="KW-1185">Reference proteome</keyword>
<gene>
    <name evidence="7" type="ORF">BCR33DRAFT_735683</name>
</gene>
<feature type="transmembrane region" description="Helical" evidence="6">
    <location>
        <begin position="124"/>
        <end position="141"/>
    </location>
</feature>
<dbReference type="NCBIfam" id="TIGR00797">
    <property type="entry name" value="matE"/>
    <property type="match status" value="1"/>
</dbReference>
<feature type="transmembrane region" description="Helical" evidence="6">
    <location>
        <begin position="269"/>
        <end position="294"/>
    </location>
</feature>
<keyword evidence="4 6" id="KW-1133">Transmembrane helix</keyword>
<reference evidence="7 8" key="1">
    <citation type="submission" date="2016-07" db="EMBL/GenBank/DDBJ databases">
        <title>Pervasive Adenine N6-methylation of Active Genes in Fungi.</title>
        <authorList>
            <consortium name="DOE Joint Genome Institute"/>
            <person name="Mondo S.J."/>
            <person name="Dannebaum R.O."/>
            <person name="Kuo R.C."/>
            <person name="Labutti K."/>
            <person name="Haridas S."/>
            <person name="Kuo A."/>
            <person name="Salamov A."/>
            <person name="Ahrendt S.R."/>
            <person name="Lipzen A."/>
            <person name="Sullivan W."/>
            <person name="Andreopoulos W.B."/>
            <person name="Clum A."/>
            <person name="Lindquist E."/>
            <person name="Daum C."/>
            <person name="Ramamoorthy G.K."/>
            <person name="Gryganskyi A."/>
            <person name="Culley D."/>
            <person name="Magnuson J.K."/>
            <person name="James T.Y."/>
            <person name="O'Malley M.A."/>
            <person name="Stajich J.E."/>
            <person name="Spatafora J.W."/>
            <person name="Visel A."/>
            <person name="Grigoriev I.V."/>
        </authorList>
    </citation>
    <scope>NUCLEOTIDE SEQUENCE [LARGE SCALE GENOMIC DNA]</scope>
    <source>
        <strain evidence="7 8">JEL800</strain>
    </source>
</reference>
<protein>
    <submittedName>
        <fullName evidence="7">MATE efflux family protein</fullName>
    </submittedName>
</protein>
<evidence type="ECO:0000313" key="7">
    <source>
        <dbReference type="EMBL" id="ORY48194.1"/>
    </source>
</evidence>
<keyword evidence="3 6" id="KW-0812">Transmembrane</keyword>
<feature type="transmembrane region" description="Helical" evidence="6">
    <location>
        <begin position="410"/>
        <end position="430"/>
    </location>
</feature>
<dbReference type="GO" id="GO:0042910">
    <property type="term" value="F:xenobiotic transmembrane transporter activity"/>
    <property type="evidence" value="ECO:0007669"/>
    <property type="project" value="InterPro"/>
</dbReference>
<dbReference type="GO" id="GO:0015297">
    <property type="term" value="F:antiporter activity"/>
    <property type="evidence" value="ECO:0007669"/>
    <property type="project" value="InterPro"/>
</dbReference>
<dbReference type="PANTHER" id="PTHR11206">
    <property type="entry name" value="MULTIDRUG RESISTANCE PROTEIN"/>
    <property type="match status" value="1"/>
</dbReference>
<comment type="similarity">
    <text evidence="2">Belongs to the multi antimicrobial extrusion (MATE) (TC 2.A.66.1) family.</text>
</comment>
<feature type="transmembrane region" description="Helical" evidence="6">
    <location>
        <begin position="228"/>
        <end position="249"/>
    </location>
</feature>
<dbReference type="Proteomes" id="UP000193642">
    <property type="component" value="Unassembled WGS sequence"/>
</dbReference>
<dbReference type="Pfam" id="PF01554">
    <property type="entry name" value="MatE"/>
    <property type="match status" value="3"/>
</dbReference>
<evidence type="ECO:0000256" key="4">
    <source>
        <dbReference type="ARBA" id="ARBA00022989"/>
    </source>
</evidence>
<proteinExistence type="inferred from homology"/>
<name>A0A1Y2CMY1_9FUNG</name>
<evidence type="ECO:0000256" key="2">
    <source>
        <dbReference type="ARBA" id="ARBA00010199"/>
    </source>
</evidence>
<dbReference type="STRING" id="329046.A0A1Y2CMY1"/>
<feature type="transmembrane region" description="Helical" evidence="6">
    <location>
        <begin position="86"/>
        <end position="104"/>
    </location>
</feature>
<dbReference type="CDD" id="cd13132">
    <property type="entry name" value="MATE_eukaryotic"/>
    <property type="match status" value="1"/>
</dbReference>
<keyword evidence="5 6" id="KW-0472">Membrane</keyword>
<evidence type="ECO:0000256" key="5">
    <source>
        <dbReference type="ARBA" id="ARBA00023136"/>
    </source>
</evidence>
<accession>A0A1Y2CMY1</accession>
<sequence length="452" mass="49235">MAAVLALGRLGTNALASMALATLYANVTGYSLIVGMGAAIDTLCSQAYGEHMAGTGEKKELGSPCGASYDQSVSHFQRHFRHLSRTIVIMYIMCIPVAVLWWFTEPLLLLAGQDDVIAELSGRYTRLLIPSLFPFVISECVKRFLMSQGIMAAQMLVIGVVAPINFFLQYVFVFTSWKLGLQGEGAPFALTISHTLIAVALVLYARFVEGGDAYAGLEYDQLFNTKKLWMVTELGIAGVLMTCSEWWAWEIVALMAGLLGPEFLAAQTIVLSASSWAYTMPLGFAIACTTRIGNALGAGSPYQAKLCAFVVLGLGLFLAVMNSTFLMLGRDSLGYLFSDDEVVIRIVSEIVPLAAAFQLADVLGCICGGILRGAGRPEIGAYLNLIGYYVLGIPIGIFLCFKLNWSLYGLWIGLTTALFVVSFIEIYMIYKLDWDREADNARQRSMDNLACD</sequence>
<dbReference type="EMBL" id="MCGO01000012">
    <property type="protein sequence ID" value="ORY48194.1"/>
    <property type="molecule type" value="Genomic_DNA"/>
</dbReference>
<comment type="subcellular location">
    <subcellularLocation>
        <location evidence="1">Membrane</location>
        <topology evidence="1">Multi-pass membrane protein</topology>
    </subcellularLocation>
</comment>
<evidence type="ECO:0000256" key="1">
    <source>
        <dbReference type="ARBA" id="ARBA00004141"/>
    </source>
</evidence>
<dbReference type="AlphaFoldDB" id="A0A1Y2CMY1"/>
<organism evidence="7 8">
    <name type="scientific">Rhizoclosmatium globosum</name>
    <dbReference type="NCBI Taxonomy" id="329046"/>
    <lineage>
        <taxon>Eukaryota</taxon>
        <taxon>Fungi</taxon>
        <taxon>Fungi incertae sedis</taxon>
        <taxon>Chytridiomycota</taxon>
        <taxon>Chytridiomycota incertae sedis</taxon>
        <taxon>Chytridiomycetes</taxon>
        <taxon>Chytridiales</taxon>
        <taxon>Chytriomycetaceae</taxon>
        <taxon>Rhizoclosmatium</taxon>
    </lineage>
</organism>
<feature type="transmembrane region" description="Helical" evidence="6">
    <location>
        <begin position="383"/>
        <end position="404"/>
    </location>
</feature>
<dbReference type="InterPro" id="IPR002528">
    <property type="entry name" value="MATE_fam"/>
</dbReference>
<feature type="transmembrane region" description="Helical" evidence="6">
    <location>
        <begin position="306"/>
        <end position="330"/>
    </location>
</feature>
<evidence type="ECO:0000313" key="8">
    <source>
        <dbReference type="Proteomes" id="UP000193642"/>
    </source>
</evidence>
<comment type="caution">
    <text evidence="7">The sequence shown here is derived from an EMBL/GenBank/DDBJ whole genome shotgun (WGS) entry which is preliminary data.</text>
</comment>
<dbReference type="GO" id="GO:0016020">
    <property type="term" value="C:membrane"/>
    <property type="evidence" value="ECO:0007669"/>
    <property type="project" value="UniProtKB-SubCell"/>
</dbReference>
<evidence type="ECO:0000256" key="6">
    <source>
        <dbReference type="SAM" id="Phobius"/>
    </source>
</evidence>
<dbReference type="OrthoDB" id="2126698at2759"/>
<evidence type="ECO:0000256" key="3">
    <source>
        <dbReference type="ARBA" id="ARBA00022692"/>
    </source>
</evidence>
<feature type="transmembrane region" description="Helical" evidence="6">
    <location>
        <begin position="185"/>
        <end position="207"/>
    </location>
</feature>